<dbReference type="GeneID" id="101508369"/>
<dbReference type="PANTHER" id="PTHR33700:SF30">
    <property type="entry name" value="PROTEIN, PUTATIVE-RELATED"/>
    <property type="match status" value="1"/>
</dbReference>
<dbReference type="RefSeq" id="XP_012572132.1">
    <property type="nucleotide sequence ID" value="XM_012716678.2"/>
</dbReference>
<organism evidence="1 3">
    <name type="scientific">Cicer arietinum</name>
    <name type="common">Chickpea</name>
    <name type="synonym">Garbanzo</name>
    <dbReference type="NCBI Taxonomy" id="3827"/>
    <lineage>
        <taxon>Eukaryota</taxon>
        <taxon>Viridiplantae</taxon>
        <taxon>Streptophyta</taxon>
        <taxon>Embryophyta</taxon>
        <taxon>Tracheophyta</taxon>
        <taxon>Spermatophyta</taxon>
        <taxon>Magnoliopsida</taxon>
        <taxon>eudicotyledons</taxon>
        <taxon>Gunneridae</taxon>
        <taxon>Pentapetalae</taxon>
        <taxon>rosids</taxon>
        <taxon>fabids</taxon>
        <taxon>Fabales</taxon>
        <taxon>Fabaceae</taxon>
        <taxon>Papilionoideae</taxon>
        <taxon>50 kb inversion clade</taxon>
        <taxon>NPAAA clade</taxon>
        <taxon>Hologalegina</taxon>
        <taxon>IRL clade</taxon>
        <taxon>Cicereae</taxon>
        <taxon>Cicer</taxon>
    </lineage>
</organism>
<protein>
    <submittedName>
        <fullName evidence="2 3">Uncharacterized protein LOC101508369</fullName>
    </submittedName>
</protein>
<dbReference type="PANTHER" id="PTHR33700">
    <property type="entry name" value="MYB-LIKE PROTEIN X"/>
    <property type="match status" value="1"/>
</dbReference>
<keyword evidence="1" id="KW-1185">Reference proteome</keyword>
<sequence>MEYQSLGWYQKPKGSNIKQVLKGMLLLVVCVWLLYQIKHTETKNCGCQTNLVAGYGVISLGRKGIPSRLDERAVLDSRNVDSVGDEFEYTNEKFRKNEGKKVELEQESQSKVTLKNSYKMQKNVAESAANDGLIIEETDEVQSFHDENGVPPDGNEDNVSIFSSVNWLKKIHIYEVTSGENNEVEMNLEGSMNATTADEEINT</sequence>
<name>A0A1S3E9Q8_CICAR</name>
<gene>
    <name evidence="2 3" type="primary">LOC101508369</name>
</gene>
<dbReference type="STRING" id="3827.A0A1S3E9Q8"/>
<reference evidence="2 3" key="2">
    <citation type="submission" date="2025-04" db="UniProtKB">
        <authorList>
            <consortium name="RefSeq"/>
        </authorList>
    </citation>
    <scope>IDENTIFICATION</scope>
    <source>
        <tissue evidence="2 3">Etiolated seedlings</tissue>
    </source>
</reference>
<dbReference type="AlphaFoldDB" id="A0A1S3E9Q8"/>
<evidence type="ECO:0000313" key="3">
    <source>
        <dbReference type="RefSeq" id="XP_012572133.1"/>
    </source>
</evidence>
<proteinExistence type="predicted"/>
<dbReference type="OrthoDB" id="1928179at2759"/>
<evidence type="ECO:0000313" key="1">
    <source>
        <dbReference type="Proteomes" id="UP000087171"/>
    </source>
</evidence>
<dbReference type="RefSeq" id="XP_012572133.1">
    <property type="nucleotide sequence ID" value="XM_012716679.2"/>
</dbReference>
<dbReference type="Proteomes" id="UP000087171">
    <property type="component" value="Chromosome Ca6"/>
</dbReference>
<reference evidence="1" key="1">
    <citation type="journal article" date="2013" name="Nat. Biotechnol.">
        <title>Draft genome sequence of chickpea (Cicer arietinum) provides a resource for trait improvement.</title>
        <authorList>
            <person name="Varshney R.K."/>
            <person name="Song C."/>
            <person name="Saxena R.K."/>
            <person name="Azam S."/>
            <person name="Yu S."/>
            <person name="Sharpe A.G."/>
            <person name="Cannon S."/>
            <person name="Baek J."/>
            <person name="Rosen B.D."/>
            <person name="Tar'an B."/>
            <person name="Millan T."/>
            <person name="Zhang X."/>
            <person name="Ramsay L.D."/>
            <person name="Iwata A."/>
            <person name="Wang Y."/>
            <person name="Nelson W."/>
            <person name="Farmer A.D."/>
            <person name="Gaur P.M."/>
            <person name="Soderlund C."/>
            <person name="Penmetsa R.V."/>
            <person name="Xu C."/>
            <person name="Bharti A.K."/>
            <person name="He W."/>
            <person name="Winter P."/>
            <person name="Zhao S."/>
            <person name="Hane J.K."/>
            <person name="Carrasquilla-Garcia N."/>
            <person name="Condie J.A."/>
            <person name="Upadhyaya H.D."/>
            <person name="Luo M.C."/>
            <person name="Thudi M."/>
            <person name="Gowda C.L."/>
            <person name="Singh N.P."/>
            <person name="Lichtenzveig J."/>
            <person name="Gali K.K."/>
            <person name="Rubio J."/>
            <person name="Nadarajan N."/>
            <person name="Dolezel J."/>
            <person name="Bansal K.C."/>
            <person name="Xu X."/>
            <person name="Edwards D."/>
            <person name="Zhang G."/>
            <person name="Kahl G."/>
            <person name="Gil J."/>
            <person name="Singh K.B."/>
            <person name="Datta S.K."/>
            <person name="Jackson S.A."/>
            <person name="Wang J."/>
            <person name="Cook D.R."/>
        </authorList>
    </citation>
    <scope>NUCLEOTIDE SEQUENCE [LARGE SCALE GENOMIC DNA]</scope>
    <source>
        <strain evidence="1">cv. CDC Frontier</strain>
    </source>
</reference>
<evidence type="ECO:0000313" key="2">
    <source>
        <dbReference type="RefSeq" id="XP_012572132.1"/>
    </source>
</evidence>
<accession>A0A1S3E9Q8</accession>
<dbReference type="KEGG" id="cam:101508369"/>